<name>A0A5C5ZXE8_9BACT</name>
<accession>A0A5C5ZXE8</accession>
<keyword evidence="1" id="KW-1133">Transmembrane helix</keyword>
<dbReference type="EMBL" id="SJPQ01000001">
    <property type="protein sequence ID" value="TWT90973.1"/>
    <property type="molecule type" value="Genomic_DNA"/>
</dbReference>
<dbReference type="InterPro" id="IPR027558">
    <property type="entry name" value="Pre_pil_HX9DG_C"/>
</dbReference>
<sequence precursor="true">MATSLSTKHRSAARRAAERAAGFTLVEVLVVVAIIGVLIALLLPAVQAARESARRVHCTNNLKQIGLAIALHADRQEELPVGCEGCRRSPTRLASWNTRLLPFLERTELADRYDTSQAAYSAANRPVITTAVAEFLCPSTPGGKLRDESFAWREAAYTDYGGLYGVEGLGHDKPPGEPGPQTLAAPYLGAMLYEEPTALREVTDGASHTVAVAESLLRRVAEMVWANGQNLFAQEKSTPINSASELGGDLGGPHPGGALAAFVDGHVAWLPNDTEQLVLNALLTRAGGEAIHE</sequence>
<dbReference type="Pfam" id="PF07963">
    <property type="entry name" value="N_methyl"/>
    <property type="match status" value="1"/>
</dbReference>
<dbReference type="AlphaFoldDB" id="A0A5C5ZXE8"/>
<gene>
    <name evidence="3" type="ORF">Mal64_13720</name>
</gene>
<dbReference type="InterPro" id="IPR012902">
    <property type="entry name" value="N_methyl_site"/>
</dbReference>
<dbReference type="Proteomes" id="UP000315440">
    <property type="component" value="Unassembled WGS sequence"/>
</dbReference>
<dbReference type="RefSeq" id="WP_197525520.1">
    <property type="nucleotide sequence ID" value="NZ_SJPQ01000001.1"/>
</dbReference>
<protein>
    <recommendedName>
        <fullName evidence="2">DUF1559 domain-containing protein</fullName>
    </recommendedName>
</protein>
<dbReference type="NCBIfam" id="TIGR04294">
    <property type="entry name" value="pre_pil_HX9DG"/>
    <property type="match status" value="1"/>
</dbReference>
<evidence type="ECO:0000313" key="3">
    <source>
        <dbReference type="EMBL" id="TWT90973.1"/>
    </source>
</evidence>
<dbReference type="SUPFAM" id="SSF54523">
    <property type="entry name" value="Pili subunits"/>
    <property type="match status" value="1"/>
</dbReference>
<evidence type="ECO:0000313" key="4">
    <source>
        <dbReference type="Proteomes" id="UP000315440"/>
    </source>
</evidence>
<proteinExistence type="predicted"/>
<dbReference type="InterPro" id="IPR011453">
    <property type="entry name" value="DUF1559"/>
</dbReference>
<keyword evidence="1" id="KW-0472">Membrane</keyword>
<dbReference type="PROSITE" id="PS00409">
    <property type="entry name" value="PROKAR_NTER_METHYL"/>
    <property type="match status" value="1"/>
</dbReference>
<reference evidence="3 4" key="1">
    <citation type="submission" date="2019-02" db="EMBL/GenBank/DDBJ databases">
        <title>Deep-cultivation of Planctomycetes and their phenomic and genomic characterization uncovers novel biology.</title>
        <authorList>
            <person name="Wiegand S."/>
            <person name="Jogler M."/>
            <person name="Boedeker C."/>
            <person name="Pinto D."/>
            <person name="Vollmers J."/>
            <person name="Rivas-Marin E."/>
            <person name="Kohn T."/>
            <person name="Peeters S.H."/>
            <person name="Heuer A."/>
            <person name="Rast P."/>
            <person name="Oberbeckmann S."/>
            <person name="Bunk B."/>
            <person name="Jeske O."/>
            <person name="Meyerdierks A."/>
            <person name="Storesund J.E."/>
            <person name="Kallscheuer N."/>
            <person name="Luecker S."/>
            <person name="Lage O.M."/>
            <person name="Pohl T."/>
            <person name="Merkel B.J."/>
            <person name="Hornburger P."/>
            <person name="Mueller R.-W."/>
            <person name="Bruemmer F."/>
            <person name="Labrenz M."/>
            <person name="Spormann A.M."/>
            <person name="Op Den Camp H."/>
            <person name="Overmann J."/>
            <person name="Amann R."/>
            <person name="Jetten M.S.M."/>
            <person name="Mascher T."/>
            <person name="Medema M.H."/>
            <person name="Devos D.P."/>
            <person name="Kaster A.-K."/>
            <person name="Ovreas L."/>
            <person name="Rohde M."/>
            <person name="Galperin M.Y."/>
            <person name="Jogler C."/>
        </authorList>
    </citation>
    <scope>NUCLEOTIDE SEQUENCE [LARGE SCALE GENOMIC DNA]</scope>
    <source>
        <strain evidence="3 4">Mal64</strain>
    </source>
</reference>
<dbReference type="NCBIfam" id="TIGR02532">
    <property type="entry name" value="IV_pilin_GFxxxE"/>
    <property type="match status" value="1"/>
</dbReference>
<comment type="caution">
    <text evidence="3">The sequence shown here is derived from an EMBL/GenBank/DDBJ whole genome shotgun (WGS) entry which is preliminary data.</text>
</comment>
<feature type="transmembrane region" description="Helical" evidence="1">
    <location>
        <begin position="21"/>
        <end position="46"/>
    </location>
</feature>
<evidence type="ECO:0000256" key="1">
    <source>
        <dbReference type="SAM" id="Phobius"/>
    </source>
</evidence>
<dbReference type="PANTHER" id="PTHR30093">
    <property type="entry name" value="GENERAL SECRETION PATHWAY PROTEIN G"/>
    <property type="match status" value="1"/>
</dbReference>
<organism evidence="3 4">
    <name type="scientific">Pseudobythopirellula maris</name>
    <dbReference type="NCBI Taxonomy" id="2527991"/>
    <lineage>
        <taxon>Bacteria</taxon>
        <taxon>Pseudomonadati</taxon>
        <taxon>Planctomycetota</taxon>
        <taxon>Planctomycetia</taxon>
        <taxon>Pirellulales</taxon>
        <taxon>Lacipirellulaceae</taxon>
        <taxon>Pseudobythopirellula</taxon>
    </lineage>
</organism>
<dbReference type="Gene3D" id="3.30.700.10">
    <property type="entry name" value="Glycoprotein, Type 4 Pilin"/>
    <property type="match status" value="1"/>
</dbReference>
<keyword evidence="4" id="KW-1185">Reference proteome</keyword>
<dbReference type="PANTHER" id="PTHR30093:SF2">
    <property type="entry name" value="TYPE II SECRETION SYSTEM PROTEIN H"/>
    <property type="match status" value="1"/>
</dbReference>
<evidence type="ECO:0000259" key="2">
    <source>
        <dbReference type="Pfam" id="PF07596"/>
    </source>
</evidence>
<keyword evidence="1" id="KW-0812">Transmembrane</keyword>
<dbReference type="Pfam" id="PF07596">
    <property type="entry name" value="SBP_bac_10"/>
    <property type="match status" value="1"/>
</dbReference>
<dbReference type="InterPro" id="IPR045584">
    <property type="entry name" value="Pilin-like"/>
</dbReference>
<feature type="domain" description="DUF1559" evidence="2">
    <location>
        <begin position="47"/>
        <end position="274"/>
    </location>
</feature>